<feature type="non-terminal residue" evidence="2">
    <location>
        <position position="1"/>
    </location>
</feature>
<keyword evidence="3" id="KW-1185">Reference proteome</keyword>
<dbReference type="AlphaFoldDB" id="A0AAV2IAJ1"/>
<protein>
    <recommendedName>
        <fullName evidence="4">Claudin</fullName>
    </recommendedName>
</protein>
<comment type="caution">
    <text evidence="2">The sequence shown here is derived from an EMBL/GenBank/DDBJ whole genome shotgun (WGS) entry which is preliminary data.</text>
</comment>
<dbReference type="EMBL" id="CAXITT010000530">
    <property type="protein sequence ID" value="CAL1543166.1"/>
    <property type="molecule type" value="Genomic_DNA"/>
</dbReference>
<name>A0AAV2IAJ1_LYMST</name>
<evidence type="ECO:0000313" key="2">
    <source>
        <dbReference type="EMBL" id="CAL1543166.1"/>
    </source>
</evidence>
<dbReference type="Gene3D" id="1.20.140.150">
    <property type="match status" value="1"/>
</dbReference>
<reference evidence="2 3" key="1">
    <citation type="submission" date="2024-04" db="EMBL/GenBank/DDBJ databases">
        <authorList>
            <consortium name="Genoscope - CEA"/>
            <person name="William W."/>
        </authorList>
    </citation>
    <scope>NUCLEOTIDE SEQUENCE [LARGE SCALE GENOMIC DNA]</scope>
</reference>
<feature type="transmembrane region" description="Helical" evidence="1">
    <location>
        <begin position="82"/>
        <end position="104"/>
    </location>
</feature>
<dbReference type="Proteomes" id="UP001497497">
    <property type="component" value="Unassembled WGS sequence"/>
</dbReference>
<keyword evidence="1" id="KW-0472">Membrane</keyword>
<gene>
    <name evidence="2" type="ORF">GSLYS_00016700001</name>
</gene>
<organism evidence="2 3">
    <name type="scientific">Lymnaea stagnalis</name>
    <name type="common">Great pond snail</name>
    <name type="synonym">Helix stagnalis</name>
    <dbReference type="NCBI Taxonomy" id="6523"/>
    <lineage>
        <taxon>Eukaryota</taxon>
        <taxon>Metazoa</taxon>
        <taxon>Spiralia</taxon>
        <taxon>Lophotrochozoa</taxon>
        <taxon>Mollusca</taxon>
        <taxon>Gastropoda</taxon>
        <taxon>Heterobranchia</taxon>
        <taxon>Euthyneura</taxon>
        <taxon>Panpulmonata</taxon>
        <taxon>Hygrophila</taxon>
        <taxon>Lymnaeoidea</taxon>
        <taxon>Lymnaeidae</taxon>
        <taxon>Lymnaea</taxon>
    </lineage>
</organism>
<evidence type="ECO:0000313" key="3">
    <source>
        <dbReference type="Proteomes" id="UP001497497"/>
    </source>
</evidence>
<feature type="transmembrane region" description="Helical" evidence="1">
    <location>
        <begin position="12"/>
        <end position="37"/>
    </location>
</feature>
<feature type="non-terminal residue" evidence="2">
    <location>
        <position position="114"/>
    </location>
</feature>
<evidence type="ECO:0008006" key="4">
    <source>
        <dbReference type="Google" id="ProtNLM"/>
    </source>
</evidence>
<proteinExistence type="predicted"/>
<keyword evidence="1" id="KW-1133">Transmembrane helix</keyword>
<sequence length="114" mass="12517">RVLRDSITTSYKVGLAALGIGIMMNIGGVASPGWMLVDRTPLLWLKNSLSWTIGLWKFCNNGIDCEDLPDAVITISLKVCRAFSILGILFNGFAFILGAIFLVLPMIDRFPNKV</sequence>
<accession>A0AAV2IAJ1</accession>
<keyword evidence="1" id="KW-0812">Transmembrane</keyword>
<evidence type="ECO:0000256" key="1">
    <source>
        <dbReference type="SAM" id="Phobius"/>
    </source>
</evidence>